<accession>A0ABY9RK19</accession>
<dbReference type="RefSeq" id="WP_309483021.1">
    <property type="nucleotide sequence ID" value="NZ_CP133720.1"/>
</dbReference>
<feature type="transmembrane region" description="Helical" evidence="1">
    <location>
        <begin position="115"/>
        <end position="138"/>
    </location>
</feature>
<evidence type="ECO:0000313" key="2">
    <source>
        <dbReference type="EMBL" id="WMW81542.1"/>
    </source>
</evidence>
<evidence type="ECO:0000313" key="3">
    <source>
        <dbReference type="Proteomes" id="UP001181355"/>
    </source>
</evidence>
<feature type="transmembrane region" description="Helical" evidence="1">
    <location>
        <begin position="54"/>
        <end position="74"/>
    </location>
</feature>
<keyword evidence="1" id="KW-1133">Transmembrane helix</keyword>
<keyword evidence="1" id="KW-0812">Transmembrane</keyword>
<reference evidence="2" key="1">
    <citation type="submission" date="2023-09" db="EMBL/GenBank/DDBJ databases">
        <title>Undibacterium sp. 20NA77.5 isolated from freshwater.</title>
        <authorList>
            <person name="Le V."/>
            <person name="Ko S.-R."/>
            <person name="Ahn C.-Y."/>
            <person name="Oh H.-M."/>
        </authorList>
    </citation>
    <scope>NUCLEOTIDE SEQUENCE</scope>
    <source>
        <strain evidence="2">20NA77.5</strain>
    </source>
</reference>
<keyword evidence="3" id="KW-1185">Reference proteome</keyword>
<dbReference type="EMBL" id="CP133720">
    <property type="protein sequence ID" value="WMW81542.1"/>
    <property type="molecule type" value="Genomic_DNA"/>
</dbReference>
<evidence type="ECO:0008006" key="4">
    <source>
        <dbReference type="Google" id="ProtNLM"/>
    </source>
</evidence>
<evidence type="ECO:0000256" key="1">
    <source>
        <dbReference type="SAM" id="Phobius"/>
    </source>
</evidence>
<gene>
    <name evidence="2" type="ORF">RF679_04480</name>
</gene>
<protein>
    <recommendedName>
        <fullName evidence="4">DUF3995 domain-containing protein</fullName>
    </recommendedName>
</protein>
<dbReference type="Proteomes" id="UP001181355">
    <property type="component" value="Chromosome"/>
</dbReference>
<name>A0ABY9RK19_9BURK</name>
<organism evidence="2 3">
    <name type="scientific">Undibacterium cyanobacteriorum</name>
    <dbReference type="NCBI Taxonomy" id="3073561"/>
    <lineage>
        <taxon>Bacteria</taxon>
        <taxon>Pseudomonadati</taxon>
        <taxon>Pseudomonadota</taxon>
        <taxon>Betaproteobacteria</taxon>
        <taxon>Burkholderiales</taxon>
        <taxon>Oxalobacteraceae</taxon>
        <taxon>Undibacterium</taxon>
    </lineage>
</organism>
<sequence length="139" mass="15532">MSLGYQDFFLFGACCCALASLLHLGCIVFGEPWYRFFGAGDKMIQLVNQGSSYPHRLTFFISVVLMVWALYGWSGAGFIRELPFRDLVLCLISGVLILRGLMAKPLSQKISGNSIIFWWVSSLICLMMGLSFLAGLMLR</sequence>
<feature type="transmembrane region" description="Helical" evidence="1">
    <location>
        <begin position="86"/>
        <end position="103"/>
    </location>
</feature>
<keyword evidence="1" id="KW-0472">Membrane</keyword>
<proteinExistence type="predicted"/>